<feature type="region of interest" description="Disordered" evidence="1">
    <location>
        <begin position="276"/>
        <end position="322"/>
    </location>
</feature>
<dbReference type="PANTHER" id="PTHR43611">
    <property type="entry name" value="ALPHA-D-GLUCOSE 1-PHOSPHATE PHOSPHATASE"/>
    <property type="match status" value="1"/>
</dbReference>
<evidence type="ECO:0000313" key="2">
    <source>
        <dbReference type="EMBL" id="KKN15373.1"/>
    </source>
</evidence>
<organism evidence="2">
    <name type="scientific">marine sediment metagenome</name>
    <dbReference type="NCBI Taxonomy" id="412755"/>
    <lineage>
        <taxon>unclassified sequences</taxon>
        <taxon>metagenomes</taxon>
        <taxon>ecological metagenomes</taxon>
    </lineage>
</organism>
<dbReference type="InterPro" id="IPR023198">
    <property type="entry name" value="PGP-like_dom2"/>
</dbReference>
<evidence type="ECO:0000256" key="1">
    <source>
        <dbReference type="SAM" id="MobiDB-lite"/>
    </source>
</evidence>
<dbReference type="Gene3D" id="1.10.150.240">
    <property type="entry name" value="Putative phosphatase, domain 2"/>
    <property type="match status" value="1"/>
</dbReference>
<reference evidence="2" key="1">
    <citation type="journal article" date="2015" name="Nature">
        <title>Complex archaea that bridge the gap between prokaryotes and eukaryotes.</title>
        <authorList>
            <person name="Spang A."/>
            <person name="Saw J.H."/>
            <person name="Jorgensen S.L."/>
            <person name="Zaremba-Niedzwiedzka K."/>
            <person name="Martijn J."/>
            <person name="Lind A.E."/>
            <person name="van Eijk R."/>
            <person name="Schleper C."/>
            <person name="Guy L."/>
            <person name="Ettema T.J."/>
        </authorList>
    </citation>
    <scope>NUCLEOTIDE SEQUENCE</scope>
</reference>
<dbReference type="EMBL" id="LAZR01003719">
    <property type="protein sequence ID" value="KKN15373.1"/>
    <property type="molecule type" value="Genomic_DNA"/>
</dbReference>
<dbReference type="NCBIfam" id="TIGR01509">
    <property type="entry name" value="HAD-SF-IA-v3"/>
    <property type="match status" value="1"/>
</dbReference>
<dbReference type="PRINTS" id="PR00413">
    <property type="entry name" value="HADHALOGNASE"/>
</dbReference>
<dbReference type="InterPro" id="IPR036412">
    <property type="entry name" value="HAD-like_sf"/>
</dbReference>
<proteinExistence type="predicted"/>
<accession>A0A0F9RDP4</accession>
<dbReference type="AlphaFoldDB" id="A0A0F9RDP4"/>
<comment type="caution">
    <text evidence="2">The sequence shown here is derived from an EMBL/GenBank/DDBJ whole genome shotgun (WGS) entry which is preliminary data.</text>
</comment>
<gene>
    <name evidence="2" type="ORF">LCGC14_0986690</name>
</gene>
<dbReference type="Gene3D" id="3.40.50.1000">
    <property type="entry name" value="HAD superfamily/HAD-like"/>
    <property type="match status" value="1"/>
</dbReference>
<dbReference type="CDD" id="cd02603">
    <property type="entry name" value="HAD_sEH-N_like"/>
    <property type="match status" value="1"/>
</dbReference>
<dbReference type="InterPro" id="IPR023214">
    <property type="entry name" value="HAD_sf"/>
</dbReference>
<feature type="compositionally biased region" description="Basic and acidic residues" evidence="1">
    <location>
        <begin position="297"/>
        <end position="322"/>
    </location>
</feature>
<name>A0A0F9RDP4_9ZZZZ</name>
<dbReference type="SUPFAM" id="SSF56784">
    <property type="entry name" value="HAD-like"/>
    <property type="match status" value="1"/>
</dbReference>
<sequence length="322" mass="38905">MTSYEEISESKIYGNKQKVRLYKIKHFIFDFGGVLVEKTFVLKNVFDMIECDLNIIIPRMENSHMRKLKRNLSSGRKSSREFLEKIFKKYYYPYQQKDGVLPPKKVNVDYYLELWFDLYFQVTRVSSEMAEIIERLHKAGYTVSLMSNTHAIHAKSNLLKGFYDIFDNLFLSNEIGLIKPDMDQYKYVLKKLDTKPKKCVFIDDKIRNLVPARELGFIVIKFESFEKFQRQLNDLGIGNISKDLRQEIKKKYKRYKQKKKEYKNAKKEYKRAKRNYLQKKDKSLKKRKEFQRKKKEYQKMKSEFKKEKEKKREELISKIKIA</sequence>
<dbReference type="Pfam" id="PF00702">
    <property type="entry name" value="Hydrolase"/>
    <property type="match status" value="1"/>
</dbReference>
<dbReference type="SFLD" id="SFLDG01129">
    <property type="entry name" value="C1.5:_HAD__Beta-PGM__Phosphata"/>
    <property type="match status" value="1"/>
</dbReference>
<dbReference type="PANTHER" id="PTHR43611:SF3">
    <property type="entry name" value="FLAVIN MONONUCLEOTIDE HYDROLASE 1, CHLOROPLATIC"/>
    <property type="match status" value="1"/>
</dbReference>
<dbReference type="SFLD" id="SFLDS00003">
    <property type="entry name" value="Haloacid_Dehalogenase"/>
    <property type="match status" value="1"/>
</dbReference>
<protein>
    <submittedName>
        <fullName evidence="2">Uncharacterized protein</fullName>
    </submittedName>
</protein>
<feature type="compositionally biased region" description="Basic residues" evidence="1">
    <location>
        <begin position="276"/>
        <end position="296"/>
    </location>
</feature>
<dbReference type="InterPro" id="IPR006439">
    <property type="entry name" value="HAD-SF_hydro_IA"/>
</dbReference>